<dbReference type="InterPro" id="IPR025669">
    <property type="entry name" value="AAA_dom"/>
</dbReference>
<protein>
    <submittedName>
        <fullName evidence="2">ParA family protein</fullName>
    </submittedName>
</protein>
<feature type="domain" description="AAA" evidence="1">
    <location>
        <begin position="4"/>
        <end position="172"/>
    </location>
</feature>
<sequence length="248" mass="25873">MTWVIWNGKGGCGKTTTAVGLAGELATRGTPVTLIDLDSQTNATTWLLSELPDGPGALELLTGRATLDEASYPVPGLEALRVVPASPRLARIAVELEDDPVPQLALRRAISDTTSTIVLDTPPAFGELPVMALAAATRHVVPLRPAALDLDAAQQSLRRADAVRTQLNPDLRLAGFVLCAYDARTTVAAATEQALKRAYPDLPVIRIPAAVAVTMAPGAHQLITDYAPLSPAALATEHAALTLTGAAK</sequence>
<dbReference type="Proteomes" id="UP001589788">
    <property type="component" value="Unassembled WGS sequence"/>
</dbReference>
<dbReference type="PANTHER" id="PTHR13696:SF52">
    <property type="entry name" value="PARA FAMILY PROTEIN CT_582"/>
    <property type="match status" value="1"/>
</dbReference>
<dbReference type="PIRSF" id="PIRSF009320">
    <property type="entry name" value="Nuc_binding_HP_1000"/>
    <property type="match status" value="1"/>
</dbReference>
<dbReference type="PANTHER" id="PTHR13696">
    <property type="entry name" value="P-LOOP CONTAINING NUCLEOSIDE TRIPHOSPHATE HYDROLASE"/>
    <property type="match status" value="1"/>
</dbReference>
<reference evidence="2 3" key="1">
    <citation type="submission" date="2024-09" db="EMBL/GenBank/DDBJ databases">
        <authorList>
            <person name="Sun Q."/>
            <person name="Mori K."/>
        </authorList>
    </citation>
    <scope>NUCLEOTIDE SEQUENCE [LARGE SCALE GENOMIC DNA]</scope>
    <source>
        <strain evidence="2 3">JCM 15389</strain>
    </source>
</reference>
<dbReference type="CDD" id="cd02042">
    <property type="entry name" value="ParAB_family"/>
    <property type="match status" value="1"/>
</dbReference>
<organism evidence="2 3">
    <name type="scientific">Aciditerrimonas ferrireducens</name>
    <dbReference type="NCBI Taxonomy" id="667306"/>
    <lineage>
        <taxon>Bacteria</taxon>
        <taxon>Bacillati</taxon>
        <taxon>Actinomycetota</taxon>
        <taxon>Acidimicrobiia</taxon>
        <taxon>Acidimicrobiales</taxon>
        <taxon>Acidimicrobiaceae</taxon>
        <taxon>Aciditerrimonas</taxon>
    </lineage>
</organism>
<proteinExistence type="predicted"/>
<dbReference type="EMBL" id="JBHLYQ010000010">
    <property type="protein sequence ID" value="MFC0080941.1"/>
    <property type="molecule type" value="Genomic_DNA"/>
</dbReference>
<dbReference type="Gene3D" id="3.40.50.300">
    <property type="entry name" value="P-loop containing nucleotide triphosphate hydrolases"/>
    <property type="match status" value="1"/>
</dbReference>
<name>A0ABV6BZT4_9ACTN</name>
<dbReference type="Pfam" id="PF13614">
    <property type="entry name" value="AAA_31"/>
    <property type="match status" value="1"/>
</dbReference>
<dbReference type="SUPFAM" id="SSF52540">
    <property type="entry name" value="P-loop containing nucleoside triphosphate hydrolases"/>
    <property type="match status" value="1"/>
</dbReference>
<dbReference type="InterPro" id="IPR027417">
    <property type="entry name" value="P-loop_NTPase"/>
</dbReference>
<gene>
    <name evidence="2" type="ORF">ACFFRE_02055</name>
</gene>
<dbReference type="RefSeq" id="WP_377787674.1">
    <property type="nucleotide sequence ID" value="NZ_JBHLYQ010000010.1"/>
</dbReference>
<comment type="caution">
    <text evidence="2">The sequence shown here is derived from an EMBL/GenBank/DDBJ whole genome shotgun (WGS) entry which is preliminary data.</text>
</comment>
<evidence type="ECO:0000313" key="2">
    <source>
        <dbReference type="EMBL" id="MFC0080941.1"/>
    </source>
</evidence>
<dbReference type="InterPro" id="IPR050678">
    <property type="entry name" value="DNA_Partitioning_ATPase"/>
</dbReference>
<evidence type="ECO:0000313" key="3">
    <source>
        <dbReference type="Proteomes" id="UP001589788"/>
    </source>
</evidence>
<accession>A0ABV6BZT4</accession>
<keyword evidence="3" id="KW-1185">Reference proteome</keyword>
<evidence type="ECO:0000259" key="1">
    <source>
        <dbReference type="Pfam" id="PF13614"/>
    </source>
</evidence>